<accession>A0A543FQA9</accession>
<dbReference type="EMBL" id="VFPH01000003">
    <property type="protein sequence ID" value="TQM35991.1"/>
    <property type="molecule type" value="Genomic_DNA"/>
</dbReference>
<gene>
    <name evidence="2" type="ORF">FB388_7437</name>
</gene>
<keyword evidence="1" id="KW-0812">Transmembrane</keyword>
<dbReference type="Proteomes" id="UP000319818">
    <property type="component" value="Unassembled WGS sequence"/>
</dbReference>
<comment type="caution">
    <text evidence="2">The sequence shown here is derived from an EMBL/GenBank/DDBJ whole genome shotgun (WGS) entry which is preliminary data.</text>
</comment>
<evidence type="ECO:0000313" key="2">
    <source>
        <dbReference type="EMBL" id="TQM35991.1"/>
    </source>
</evidence>
<keyword evidence="1" id="KW-1133">Transmembrane helix</keyword>
<feature type="transmembrane region" description="Helical" evidence="1">
    <location>
        <begin position="30"/>
        <end position="49"/>
    </location>
</feature>
<evidence type="ECO:0000313" key="3">
    <source>
        <dbReference type="Proteomes" id="UP000319818"/>
    </source>
</evidence>
<keyword evidence="3" id="KW-1185">Reference proteome</keyword>
<protein>
    <submittedName>
        <fullName evidence="2">Uncharacterized protein</fullName>
    </submittedName>
</protein>
<name>A0A543FQA9_9PSEU</name>
<reference evidence="2 3" key="1">
    <citation type="submission" date="2019-06" db="EMBL/GenBank/DDBJ databases">
        <title>Sequencing the genomes of 1000 actinobacteria strains.</title>
        <authorList>
            <person name="Klenk H.-P."/>
        </authorList>
    </citation>
    <scope>NUCLEOTIDE SEQUENCE [LARGE SCALE GENOMIC DNA]</scope>
    <source>
        <strain evidence="2 3">DSM 45511</strain>
    </source>
</reference>
<sequence length="62" mass="6988">MWVLLTCAIYPLLLLIATLTDPLVHTLPPAARFLVVVPLMTASVVWFVLPQIHRVLGPWLTR</sequence>
<organism evidence="2 3">
    <name type="scientific">Pseudonocardia cypriaca</name>
    <dbReference type="NCBI Taxonomy" id="882449"/>
    <lineage>
        <taxon>Bacteria</taxon>
        <taxon>Bacillati</taxon>
        <taxon>Actinomycetota</taxon>
        <taxon>Actinomycetes</taxon>
        <taxon>Pseudonocardiales</taxon>
        <taxon>Pseudonocardiaceae</taxon>
        <taxon>Pseudonocardia</taxon>
    </lineage>
</organism>
<dbReference type="AlphaFoldDB" id="A0A543FQA9"/>
<proteinExistence type="predicted"/>
<evidence type="ECO:0000256" key="1">
    <source>
        <dbReference type="SAM" id="Phobius"/>
    </source>
</evidence>
<keyword evidence="1" id="KW-0472">Membrane</keyword>